<organism evidence="3 4">
    <name type="scientific">Hypocrea virens (strain Gv29-8 / FGSC 10586)</name>
    <name type="common">Gliocladium virens</name>
    <name type="synonym">Trichoderma virens</name>
    <dbReference type="NCBI Taxonomy" id="413071"/>
    <lineage>
        <taxon>Eukaryota</taxon>
        <taxon>Fungi</taxon>
        <taxon>Dikarya</taxon>
        <taxon>Ascomycota</taxon>
        <taxon>Pezizomycotina</taxon>
        <taxon>Sordariomycetes</taxon>
        <taxon>Hypocreomycetidae</taxon>
        <taxon>Hypocreales</taxon>
        <taxon>Hypocreaceae</taxon>
        <taxon>Trichoderma</taxon>
    </lineage>
</organism>
<dbReference type="Pfam" id="PF12937">
    <property type="entry name" value="F-box-like"/>
    <property type="match status" value="1"/>
</dbReference>
<dbReference type="RefSeq" id="XP_013951886.1">
    <property type="nucleotide sequence ID" value="XM_014096411.1"/>
</dbReference>
<dbReference type="STRING" id="413071.G9N6C8"/>
<keyword evidence="1" id="KW-0472">Membrane</keyword>
<dbReference type="SMART" id="SM00256">
    <property type="entry name" value="FBOX"/>
    <property type="match status" value="1"/>
</dbReference>
<dbReference type="eggNOG" id="ENOG502T76A">
    <property type="taxonomic scope" value="Eukaryota"/>
</dbReference>
<dbReference type="AlphaFoldDB" id="G9N6C8"/>
<evidence type="ECO:0000313" key="4">
    <source>
        <dbReference type="Proteomes" id="UP000007115"/>
    </source>
</evidence>
<dbReference type="InterPro" id="IPR001810">
    <property type="entry name" value="F-box_dom"/>
</dbReference>
<dbReference type="VEuPathDB" id="FungiDB:TRIVIDRAFT_66593"/>
<dbReference type="Gene3D" id="1.20.1280.50">
    <property type="match status" value="1"/>
</dbReference>
<accession>G9N6C8</accession>
<keyword evidence="1" id="KW-1133">Transmembrane helix</keyword>
<evidence type="ECO:0000259" key="2">
    <source>
        <dbReference type="SMART" id="SM00256"/>
    </source>
</evidence>
<dbReference type="HOGENOM" id="CLU_956641_0_0_1"/>
<comment type="caution">
    <text evidence="3">The sequence shown here is derived from an EMBL/GenBank/DDBJ whole genome shotgun (WGS) entry which is preliminary data.</text>
</comment>
<keyword evidence="1" id="KW-0812">Transmembrane</keyword>
<feature type="transmembrane region" description="Helical" evidence="1">
    <location>
        <begin position="267"/>
        <end position="285"/>
    </location>
</feature>
<feature type="domain" description="F-box" evidence="2">
    <location>
        <begin position="7"/>
        <end position="47"/>
    </location>
</feature>
<dbReference type="OrthoDB" id="3800738at2759"/>
<dbReference type="Proteomes" id="UP000007115">
    <property type="component" value="Unassembled WGS sequence"/>
</dbReference>
<protein>
    <recommendedName>
        <fullName evidence="2">F-box domain-containing protein</fullName>
    </recommendedName>
</protein>
<dbReference type="InterPro" id="IPR036047">
    <property type="entry name" value="F-box-like_dom_sf"/>
</dbReference>
<name>G9N6C8_HYPVG</name>
<dbReference type="CDD" id="cd09917">
    <property type="entry name" value="F-box_SF"/>
    <property type="match status" value="1"/>
</dbReference>
<reference evidence="3 4" key="1">
    <citation type="journal article" date="2011" name="Genome Biol.">
        <title>Comparative genome sequence analysis underscores mycoparasitism as the ancestral life style of Trichoderma.</title>
        <authorList>
            <person name="Kubicek C.P."/>
            <person name="Herrera-Estrella A."/>
            <person name="Seidl-Seiboth V."/>
            <person name="Martinez D.A."/>
            <person name="Druzhinina I.S."/>
            <person name="Thon M."/>
            <person name="Zeilinger S."/>
            <person name="Casas-Flores S."/>
            <person name="Horwitz B.A."/>
            <person name="Mukherjee P.K."/>
            <person name="Mukherjee M."/>
            <person name="Kredics L."/>
            <person name="Alcaraz L.D."/>
            <person name="Aerts A."/>
            <person name="Antal Z."/>
            <person name="Atanasova L."/>
            <person name="Cervantes-Badillo M.G."/>
            <person name="Challacombe J."/>
            <person name="Chertkov O."/>
            <person name="McCluskey K."/>
            <person name="Coulpier F."/>
            <person name="Deshpande N."/>
            <person name="von Doehren H."/>
            <person name="Ebbole D.J."/>
            <person name="Esquivel-Naranjo E.U."/>
            <person name="Fekete E."/>
            <person name="Flipphi M."/>
            <person name="Glaser F."/>
            <person name="Gomez-Rodriguez E.Y."/>
            <person name="Gruber S."/>
            <person name="Han C."/>
            <person name="Henrissat B."/>
            <person name="Hermosa R."/>
            <person name="Hernandez-Onate M."/>
            <person name="Karaffa L."/>
            <person name="Kosti I."/>
            <person name="Le Crom S."/>
            <person name="Lindquist E."/>
            <person name="Lucas S."/>
            <person name="Luebeck M."/>
            <person name="Luebeck P.S."/>
            <person name="Margeot A."/>
            <person name="Metz B."/>
            <person name="Misra M."/>
            <person name="Nevalainen H."/>
            <person name="Omann M."/>
            <person name="Packer N."/>
            <person name="Perrone G."/>
            <person name="Uresti-Rivera E.E."/>
            <person name="Salamov A."/>
            <person name="Schmoll M."/>
            <person name="Seiboth B."/>
            <person name="Shapiro H."/>
            <person name="Sukno S."/>
            <person name="Tamayo-Ramos J.A."/>
            <person name="Tisch D."/>
            <person name="Wiest A."/>
            <person name="Wilkinson H.H."/>
            <person name="Zhang M."/>
            <person name="Coutinho P.M."/>
            <person name="Kenerley C.M."/>
            <person name="Monte E."/>
            <person name="Baker S.E."/>
            <person name="Grigoriev I.V."/>
        </authorList>
    </citation>
    <scope>NUCLEOTIDE SEQUENCE [LARGE SCALE GENOMIC DNA]</scope>
    <source>
        <strain evidence="4">Gv29-8 / FGSC 10586</strain>
    </source>
</reference>
<sequence length="291" mass="33457">MANTAVTTPYILHYIFLHLPQQDLLLIQRVCRTWHEVISSSKVLQAALFLYPEPAKSVHSDGSFELNPLLKSRFSLFFDIDSGEHGLDPWFDSNWVKHMNLGPGREPGLNKYPKLDPRRRAAYDYPKASWRRMIPCMPPAIELQVSFECLRIEGPKLDMLRSLRFSNEIQPDKGPSALQESADSELQQPWLAFGRLYDIVEAAWFQCTPGTRSAVRFDYSFREAPLDVGKLGSIPGDSPQSRQEEMKTMSRYSRRERLRYLFPAKKIGGPGRIFVIIVVVLFLRFPDSYSV</sequence>
<evidence type="ECO:0000313" key="3">
    <source>
        <dbReference type="EMBL" id="EHK17690.1"/>
    </source>
</evidence>
<dbReference type="SUPFAM" id="SSF81383">
    <property type="entry name" value="F-box domain"/>
    <property type="match status" value="1"/>
</dbReference>
<dbReference type="GeneID" id="25796851"/>
<proteinExistence type="predicted"/>
<dbReference type="EMBL" id="ABDF02000088">
    <property type="protein sequence ID" value="EHK17690.1"/>
    <property type="molecule type" value="Genomic_DNA"/>
</dbReference>
<gene>
    <name evidence="3" type="ORF">TRIVIDRAFT_66593</name>
</gene>
<dbReference type="InParanoid" id="G9N6C8"/>
<evidence type="ECO:0000256" key="1">
    <source>
        <dbReference type="SAM" id="Phobius"/>
    </source>
</evidence>
<keyword evidence="4" id="KW-1185">Reference proteome</keyword>